<feature type="domain" description="Pesticidal crystal protein Cry1Aa" evidence="4">
    <location>
        <begin position="239"/>
        <end position="293"/>
    </location>
</feature>
<feature type="coiled-coil region" evidence="1">
    <location>
        <begin position="571"/>
        <end position="598"/>
    </location>
</feature>
<dbReference type="OrthoDB" id="2358984at2"/>
<dbReference type="Proteomes" id="UP000019253">
    <property type="component" value="Unassembled WGS sequence"/>
</dbReference>
<accession>W7AZS1</accession>
<keyword evidence="6" id="KW-1185">Reference proteome</keyword>
<evidence type="ECO:0000256" key="2">
    <source>
        <dbReference type="SAM" id="MobiDB-lite"/>
    </source>
</evidence>
<evidence type="ECO:0000313" key="6">
    <source>
        <dbReference type="Proteomes" id="UP000019253"/>
    </source>
</evidence>
<feature type="signal peptide" evidence="3">
    <location>
        <begin position="1"/>
        <end position="24"/>
    </location>
</feature>
<evidence type="ECO:0000313" key="5">
    <source>
        <dbReference type="EMBL" id="EUJ18725.1"/>
    </source>
</evidence>
<feature type="domain" description="Pesticidal crystal protein Cry1Aa" evidence="4">
    <location>
        <begin position="375"/>
        <end position="436"/>
    </location>
</feature>
<evidence type="ECO:0000256" key="1">
    <source>
        <dbReference type="SAM" id="Coils"/>
    </source>
</evidence>
<comment type="caution">
    <text evidence="5">The sequence shown here is derived from an EMBL/GenBank/DDBJ whole genome shotgun (WGS) entry which is preliminary data.</text>
</comment>
<feature type="domain" description="Pesticidal crystal protein Cry1Aa" evidence="4">
    <location>
        <begin position="522"/>
        <end position="584"/>
    </location>
</feature>
<evidence type="ECO:0000259" key="4">
    <source>
        <dbReference type="Pfam" id="PF18449"/>
    </source>
</evidence>
<dbReference type="AlphaFoldDB" id="W7AZS1"/>
<feature type="domain" description="Pesticidal crystal protein Cry1Aa" evidence="4">
    <location>
        <begin position="301"/>
        <end position="360"/>
    </location>
</feature>
<organism evidence="5 6">
    <name type="scientific">Listeria grandensis FSL F6-0971</name>
    <dbReference type="NCBI Taxonomy" id="1265819"/>
    <lineage>
        <taxon>Bacteria</taxon>
        <taxon>Bacillati</taxon>
        <taxon>Bacillota</taxon>
        <taxon>Bacilli</taxon>
        <taxon>Bacillales</taxon>
        <taxon>Listeriaceae</taxon>
        <taxon>Listeria</taxon>
    </lineage>
</organism>
<evidence type="ECO:0000256" key="3">
    <source>
        <dbReference type="SAM" id="SignalP"/>
    </source>
</evidence>
<dbReference type="EMBL" id="AODD01000034">
    <property type="protein sequence ID" value="EUJ18725.1"/>
    <property type="molecule type" value="Genomic_DNA"/>
</dbReference>
<dbReference type="RefSeq" id="WP_036068133.1">
    <property type="nucleotide sequence ID" value="NZ_AODD01000034.1"/>
</dbReference>
<keyword evidence="1" id="KW-0175">Coiled coil</keyword>
<dbReference type="InterPro" id="IPR054544">
    <property type="entry name" value="Pest_crys_Cry1Aa_dom-IV"/>
</dbReference>
<proteinExistence type="predicted"/>
<gene>
    <name evidence="5" type="ORF">PGRAN_15357</name>
</gene>
<protein>
    <recommendedName>
        <fullName evidence="4">Pesticidal crystal protein Cry1Aa domain-containing protein</fullName>
    </recommendedName>
</protein>
<dbReference type="Pfam" id="PF18449">
    <property type="entry name" value="Endotoxin_C2"/>
    <property type="match status" value="5"/>
</dbReference>
<sequence>MNKKQMKKLASVLTVASILGTSIATPLNVISTEAFASEAGGSRATSYSAPNLVKITGEQTTSGNIFKYKEIDFGRYLYESKNITRGTDELEGWGLVDGVKSSLVSVSKSSISMRLNKAISGSIYASIPISTTVGKKYYVSYDLDYNQSASLEEGEDRVRVMAHMQTIKGGDTSENLFTATYGDKTESRSNGFTFTSTLSDVDIITEFGRTKVFGDSNPNGYRQTVLKNLQVREDFSDQAQDMLNALFTTPNVTTLKSGVTQADIDEVQAIIDAVVVPENKTALQNKLNPAKEQVAVRTEDQAKQAVDALFNNNMPTSNAIKSTTTQKAIDDAQKLVDAITNATVKAARQADLNKAQSLLDVKKAAAAAAEEARQATAKQAVDALFTSNSPTSNAIKPTTTQKAIDDAQKLVDAITDIGVKAVRQSDLNKAQNLLDAKNEAEATEQAKQAAAKQAVDTLFNNDTSTSNAIKPTTTQKEINDAQRLVDAMTDAAVKAARQADLDKAQSLLDARTDQVAADQEQKAVANYAVNQLFVSNTPTTDTIKTSTDQEAIDSAQAEINKISDPSLKTGLQTNLDRAQELLNERNALTKQAEQAVDELFNNGDKNGSLKAEIRSRGD</sequence>
<keyword evidence="3" id="KW-0732">Signal</keyword>
<reference evidence="5 6" key="1">
    <citation type="journal article" date="2014" name="Int. J. Syst. Evol. Microbiol.">
        <title>Listeria floridensis sp. nov., Listeria aquatica sp. nov., Listeria cornellensis sp. nov., Listeria riparia sp. nov. and Listeria grandensis sp. nov., from agricultural and natural environments.</title>
        <authorList>
            <person name="den Bakker H.C."/>
            <person name="Warchocki S."/>
            <person name="Wright E.M."/>
            <person name="Allred A.F."/>
            <person name="Ahlstrom C."/>
            <person name="Manuel C.S."/>
            <person name="Stasiewicz M.J."/>
            <person name="Burrell A."/>
            <person name="Roof S."/>
            <person name="Strawn L."/>
            <person name="Fortes E.D."/>
            <person name="Nightingale K.K."/>
            <person name="Kephart D."/>
            <person name="Wiedmann M."/>
        </authorList>
    </citation>
    <scope>NUCLEOTIDE SEQUENCE [LARGE SCALE GENOMIC DNA]</scope>
    <source>
        <strain evidence="6">FSL F6-971</strain>
    </source>
</reference>
<dbReference type="PATRIC" id="fig|1265819.5.peg.3059"/>
<feature type="domain" description="Pesticidal crystal protein Cry1Aa" evidence="4">
    <location>
        <begin position="447"/>
        <end position="510"/>
    </location>
</feature>
<name>W7AZS1_9LIST</name>
<dbReference type="STRING" id="1265819.PGRAN_15357"/>
<feature type="chain" id="PRO_5038564812" description="Pesticidal crystal protein Cry1Aa domain-containing protein" evidence="3">
    <location>
        <begin position="25"/>
        <end position="618"/>
    </location>
</feature>
<feature type="region of interest" description="Disordered" evidence="2">
    <location>
        <begin position="599"/>
        <end position="618"/>
    </location>
</feature>